<protein>
    <submittedName>
        <fullName evidence="1">Uncharacterized protein</fullName>
    </submittedName>
</protein>
<evidence type="ECO:0000313" key="1">
    <source>
        <dbReference type="EMBL" id="KAK0380593.1"/>
    </source>
</evidence>
<dbReference type="Proteomes" id="UP001169217">
    <property type="component" value="Unassembled WGS sequence"/>
</dbReference>
<reference evidence="1" key="1">
    <citation type="submission" date="2023-04" db="EMBL/GenBank/DDBJ databases">
        <title>Colletotrichum limetticola genome sequence.</title>
        <authorList>
            <person name="Baroncelli R."/>
        </authorList>
    </citation>
    <scope>NUCLEOTIDE SEQUENCE</scope>
    <source>
        <strain evidence="1">KLA-Anderson</strain>
    </source>
</reference>
<comment type="caution">
    <text evidence="1">The sequence shown here is derived from an EMBL/GenBank/DDBJ whole genome shotgun (WGS) entry which is preliminary data.</text>
</comment>
<proteinExistence type="predicted"/>
<evidence type="ECO:0000313" key="2">
    <source>
        <dbReference type="Proteomes" id="UP001169217"/>
    </source>
</evidence>
<keyword evidence="2" id="KW-1185">Reference proteome</keyword>
<accession>A0ABQ9Q9T2</accession>
<dbReference type="EMBL" id="JARUPT010000036">
    <property type="protein sequence ID" value="KAK0380593.1"/>
    <property type="molecule type" value="Genomic_DNA"/>
</dbReference>
<organism evidence="1 2">
    <name type="scientific">Colletotrichum limetticola</name>
    <dbReference type="NCBI Taxonomy" id="1209924"/>
    <lineage>
        <taxon>Eukaryota</taxon>
        <taxon>Fungi</taxon>
        <taxon>Dikarya</taxon>
        <taxon>Ascomycota</taxon>
        <taxon>Pezizomycotina</taxon>
        <taxon>Sordariomycetes</taxon>
        <taxon>Hypocreomycetidae</taxon>
        <taxon>Glomerellales</taxon>
        <taxon>Glomerellaceae</taxon>
        <taxon>Colletotrichum</taxon>
        <taxon>Colletotrichum acutatum species complex</taxon>
    </lineage>
</organism>
<gene>
    <name evidence="1" type="ORF">CLIM01_02060</name>
</gene>
<sequence>MRRRSTRCRVSASFQPWIGAAVLETAEAAGHQIPGP</sequence>
<name>A0ABQ9Q9T2_9PEZI</name>